<evidence type="ECO:0000256" key="13">
    <source>
        <dbReference type="HAMAP-Rule" id="MF_01694"/>
    </source>
</evidence>
<accession>A0A1M7Y1B9</accession>
<dbReference type="GO" id="GO:0051539">
    <property type="term" value="F:4 iron, 4 sulfur cluster binding"/>
    <property type="evidence" value="ECO:0007669"/>
    <property type="project" value="UniProtKB-KW"/>
</dbReference>
<dbReference type="SFLD" id="SFLDG01060">
    <property type="entry name" value="BATS_domain_containing"/>
    <property type="match status" value="1"/>
</dbReference>
<dbReference type="UniPathway" id="UPA00078">
    <property type="reaction ID" value="UER00162"/>
</dbReference>
<feature type="binding site" evidence="13 14">
    <location>
        <position position="267"/>
    </location>
    <ligand>
        <name>[2Fe-2S] cluster</name>
        <dbReference type="ChEBI" id="CHEBI:190135"/>
    </ligand>
</feature>
<protein>
    <recommendedName>
        <fullName evidence="3 13">Biotin synthase</fullName>
        <ecNumber evidence="3 13">2.8.1.6</ecNumber>
    </recommendedName>
</protein>
<reference evidence="16 17" key="1">
    <citation type="submission" date="2016-12" db="EMBL/GenBank/DDBJ databases">
        <authorList>
            <person name="Song W.-J."/>
            <person name="Kurnit D.M."/>
        </authorList>
    </citation>
    <scope>NUCLEOTIDE SEQUENCE [LARGE SCALE GENOMIC DNA]</scope>
    <source>
        <strain evidence="16 17">DSM 18488</strain>
    </source>
</reference>
<dbReference type="InterPro" id="IPR007197">
    <property type="entry name" value="rSAM"/>
</dbReference>
<keyword evidence="8 13" id="KW-0479">Metal-binding</keyword>
<dbReference type="SFLD" id="SFLDG01278">
    <property type="entry name" value="biotin_synthase_like"/>
    <property type="match status" value="1"/>
</dbReference>
<feature type="binding site" evidence="13 14">
    <location>
        <position position="61"/>
    </location>
    <ligand>
        <name>[4Fe-4S] cluster</name>
        <dbReference type="ChEBI" id="CHEBI:49883"/>
        <note>4Fe-4S-S-AdoMet</note>
    </ligand>
</feature>
<gene>
    <name evidence="13" type="primary">bioB</name>
    <name evidence="16" type="ORF">SAMN02745220_01128</name>
</gene>
<evidence type="ECO:0000313" key="16">
    <source>
        <dbReference type="EMBL" id="SHO45550.1"/>
    </source>
</evidence>
<evidence type="ECO:0000256" key="10">
    <source>
        <dbReference type="ARBA" id="ARBA00023004"/>
    </source>
</evidence>
<keyword evidence="17" id="KW-1185">Reference proteome</keyword>
<evidence type="ECO:0000256" key="9">
    <source>
        <dbReference type="ARBA" id="ARBA00022756"/>
    </source>
</evidence>
<comment type="catalytic activity">
    <reaction evidence="12 13">
        <text>(4R,5S)-dethiobiotin + (sulfur carrier)-SH + 2 reduced [2Fe-2S]-[ferredoxin] + 2 S-adenosyl-L-methionine = (sulfur carrier)-H + biotin + 2 5'-deoxyadenosine + 2 L-methionine + 2 oxidized [2Fe-2S]-[ferredoxin]</text>
        <dbReference type="Rhea" id="RHEA:22060"/>
        <dbReference type="Rhea" id="RHEA-COMP:10000"/>
        <dbReference type="Rhea" id="RHEA-COMP:10001"/>
        <dbReference type="Rhea" id="RHEA-COMP:14737"/>
        <dbReference type="Rhea" id="RHEA-COMP:14739"/>
        <dbReference type="ChEBI" id="CHEBI:17319"/>
        <dbReference type="ChEBI" id="CHEBI:29917"/>
        <dbReference type="ChEBI" id="CHEBI:33737"/>
        <dbReference type="ChEBI" id="CHEBI:33738"/>
        <dbReference type="ChEBI" id="CHEBI:57586"/>
        <dbReference type="ChEBI" id="CHEBI:57844"/>
        <dbReference type="ChEBI" id="CHEBI:59789"/>
        <dbReference type="ChEBI" id="CHEBI:64428"/>
        <dbReference type="ChEBI" id="CHEBI:149473"/>
        <dbReference type="EC" id="2.8.1.6"/>
    </reaction>
</comment>
<dbReference type="PANTHER" id="PTHR22976:SF2">
    <property type="entry name" value="BIOTIN SYNTHASE, MITOCHONDRIAL"/>
    <property type="match status" value="1"/>
</dbReference>
<evidence type="ECO:0000256" key="8">
    <source>
        <dbReference type="ARBA" id="ARBA00022723"/>
    </source>
</evidence>
<dbReference type="SMART" id="SM00876">
    <property type="entry name" value="BATS"/>
    <property type="match status" value="1"/>
</dbReference>
<dbReference type="OrthoDB" id="9786826at2"/>
<sequence>MLKHYMQLVRGGGLLNFDQAMELATTENPQELFLAADQLRRAFHNDNLDLCSIVNAKSGKCSEDCKFCAQSSWYDVAIESYETVDEETALKMARENEAQGVQRFSLVTAGRTVSDNHLDFFGEIYQQLRAQTKMSFCASMGMLTREKAEKLKSFGVTRYHCNLEACRSYFPKVCTTHTWEEKIASIRIAQEVGLEVCSGGIIGMGESLRHRLELAFELRELGILSIPMNILTPIPNTPFADLEPISVSDILTCVAMFRIINPQAIIRLAGGRGMLGEEQSRCFTSGANGAIVGNYLTTAGNNLQQDIDMFRHLGFDISQPEEDL</sequence>
<dbReference type="RefSeq" id="WP_084553532.1">
    <property type="nucleotide sequence ID" value="NZ_FRFE01000004.1"/>
</dbReference>
<dbReference type="InterPro" id="IPR010722">
    <property type="entry name" value="BATS_dom"/>
</dbReference>
<evidence type="ECO:0000313" key="17">
    <source>
        <dbReference type="Proteomes" id="UP000184603"/>
    </source>
</evidence>
<dbReference type="Gene3D" id="3.20.20.70">
    <property type="entry name" value="Aldolase class I"/>
    <property type="match status" value="1"/>
</dbReference>
<dbReference type="InterPro" id="IPR058240">
    <property type="entry name" value="rSAM_sf"/>
</dbReference>
<evidence type="ECO:0000256" key="5">
    <source>
        <dbReference type="ARBA" id="ARBA00022679"/>
    </source>
</evidence>
<dbReference type="EC" id="2.8.1.6" evidence="3 13"/>
<dbReference type="EMBL" id="FRFE01000004">
    <property type="protein sequence ID" value="SHO45550.1"/>
    <property type="molecule type" value="Genomic_DNA"/>
</dbReference>
<dbReference type="PANTHER" id="PTHR22976">
    <property type="entry name" value="BIOTIN SYNTHASE"/>
    <property type="match status" value="1"/>
</dbReference>
<keyword evidence="7 13" id="KW-0001">2Fe-2S</keyword>
<dbReference type="Pfam" id="PF06968">
    <property type="entry name" value="BATS"/>
    <property type="match status" value="1"/>
</dbReference>
<dbReference type="GO" id="GO:0004076">
    <property type="term" value="F:biotin synthase activity"/>
    <property type="evidence" value="ECO:0007669"/>
    <property type="project" value="UniProtKB-UniRule"/>
</dbReference>
<feature type="binding site" evidence="13 14">
    <location>
        <position position="105"/>
    </location>
    <ligand>
        <name>[2Fe-2S] cluster</name>
        <dbReference type="ChEBI" id="CHEBI:190135"/>
    </ligand>
</feature>
<dbReference type="GO" id="GO:0009102">
    <property type="term" value="P:biotin biosynthetic process"/>
    <property type="evidence" value="ECO:0007669"/>
    <property type="project" value="UniProtKB-UniRule"/>
</dbReference>
<dbReference type="PIRSF" id="PIRSF001619">
    <property type="entry name" value="Biotin_synth"/>
    <property type="match status" value="1"/>
</dbReference>
<name>A0A1M7Y1B9_9BACT</name>
<comment type="cofactor">
    <cofactor evidence="14">
        <name>[2Fe-2S] cluster</name>
        <dbReference type="ChEBI" id="CHEBI:190135"/>
    </cofactor>
    <text evidence="14">Binds 1 [2Fe-2S] cluster. The cluster is coordinated with 3 cysteines and 1 arginine.</text>
</comment>
<feature type="binding site" evidence="13 14">
    <location>
        <position position="65"/>
    </location>
    <ligand>
        <name>[4Fe-4S] cluster</name>
        <dbReference type="ChEBI" id="CHEBI:49883"/>
        <note>4Fe-4S-S-AdoMet</note>
    </ligand>
</feature>
<evidence type="ECO:0000256" key="1">
    <source>
        <dbReference type="ARBA" id="ARBA00004942"/>
    </source>
</evidence>
<dbReference type="InterPro" id="IPR006638">
    <property type="entry name" value="Elp3/MiaA/NifB-like_rSAM"/>
</dbReference>
<dbReference type="AlphaFoldDB" id="A0A1M7Y1B9"/>
<dbReference type="Proteomes" id="UP000184603">
    <property type="component" value="Unassembled WGS sequence"/>
</dbReference>
<dbReference type="CDD" id="cd01335">
    <property type="entry name" value="Radical_SAM"/>
    <property type="match status" value="1"/>
</dbReference>
<comment type="similarity">
    <text evidence="2 13">Belongs to the radical SAM superfamily. Biotin synthase family.</text>
</comment>
<evidence type="ECO:0000256" key="3">
    <source>
        <dbReference type="ARBA" id="ARBA00012236"/>
    </source>
</evidence>
<dbReference type="Pfam" id="PF04055">
    <property type="entry name" value="Radical_SAM"/>
    <property type="match status" value="1"/>
</dbReference>
<keyword evidence="11 13" id="KW-0411">Iron-sulfur</keyword>
<dbReference type="SFLD" id="SFLDS00029">
    <property type="entry name" value="Radical_SAM"/>
    <property type="match status" value="1"/>
</dbReference>
<keyword evidence="9 13" id="KW-0093">Biotin biosynthesis</keyword>
<organism evidence="16 17">
    <name type="scientific">Desulfopila aestuarii DSM 18488</name>
    <dbReference type="NCBI Taxonomy" id="1121416"/>
    <lineage>
        <taxon>Bacteria</taxon>
        <taxon>Pseudomonadati</taxon>
        <taxon>Thermodesulfobacteriota</taxon>
        <taxon>Desulfobulbia</taxon>
        <taxon>Desulfobulbales</taxon>
        <taxon>Desulfocapsaceae</taxon>
        <taxon>Desulfopila</taxon>
    </lineage>
</organism>
<keyword evidence="10 13" id="KW-0408">Iron</keyword>
<dbReference type="NCBIfam" id="TIGR00433">
    <property type="entry name" value="bioB"/>
    <property type="match status" value="1"/>
</dbReference>
<evidence type="ECO:0000256" key="6">
    <source>
        <dbReference type="ARBA" id="ARBA00022691"/>
    </source>
</evidence>
<comment type="cofactor">
    <cofactor evidence="13 14">
        <name>[4Fe-4S] cluster</name>
        <dbReference type="ChEBI" id="CHEBI:49883"/>
    </cofactor>
    <text evidence="13 14">Binds 1 [4Fe-4S] cluster. The cluster is coordinated with 3 cysteines and an exchangeable S-adenosyl-L-methionine.</text>
</comment>
<dbReference type="InterPro" id="IPR024177">
    <property type="entry name" value="Biotin_synthase"/>
</dbReference>
<keyword evidence="5 13" id="KW-0808">Transferase</keyword>
<evidence type="ECO:0000256" key="2">
    <source>
        <dbReference type="ARBA" id="ARBA00010765"/>
    </source>
</evidence>
<evidence type="ECO:0000256" key="12">
    <source>
        <dbReference type="ARBA" id="ARBA00051157"/>
    </source>
</evidence>
<feature type="binding site" evidence="13 14">
    <location>
        <position position="68"/>
    </location>
    <ligand>
        <name>[4Fe-4S] cluster</name>
        <dbReference type="ChEBI" id="CHEBI:49883"/>
        <note>4Fe-4S-S-AdoMet</note>
    </ligand>
</feature>
<dbReference type="InterPro" id="IPR002684">
    <property type="entry name" value="Biotin_synth/BioAB"/>
</dbReference>
<evidence type="ECO:0000256" key="7">
    <source>
        <dbReference type="ARBA" id="ARBA00022714"/>
    </source>
</evidence>
<comment type="function">
    <text evidence="13">Catalyzes the conversion of dethiobiotin (DTB) to biotin by the insertion of a sulfur atom into dethiobiotin via a radical-based mechanism.</text>
</comment>
<evidence type="ECO:0000256" key="4">
    <source>
        <dbReference type="ARBA" id="ARBA00022485"/>
    </source>
</evidence>
<dbReference type="InterPro" id="IPR013785">
    <property type="entry name" value="Aldolase_TIM"/>
</dbReference>
<feature type="binding site" evidence="13 14">
    <location>
        <position position="197"/>
    </location>
    <ligand>
        <name>[2Fe-2S] cluster</name>
        <dbReference type="ChEBI" id="CHEBI:190135"/>
    </ligand>
</feature>
<dbReference type="STRING" id="1121416.SAMN02745220_01128"/>
<keyword evidence="4 13" id="KW-0004">4Fe-4S</keyword>
<proteinExistence type="inferred from homology"/>
<dbReference type="SUPFAM" id="SSF102114">
    <property type="entry name" value="Radical SAM enzymes"/>
    <property type="match status" value="1"/>
</dbReference>
<feature type="binding site" evidence="13 14">
    <location>
        <position position="137"/>
    </location>
    <ligand>
        <name>[2Fe-2S] cluster</name>
        <dbReference type="ChEBI" id="CHEBI:190135"/>
    </ligand>
</feature>
<comment type="cofactor">
    <cofactor evidence="13">
        <name>[2Fe-2S] cluster</name>
        <dbReference type="ChEBI" id="CHEBI:190135"/>
    </cofactor>
    <text evidence="13">Binds 1 [2Fe-2S] cluster. The cluster is coordinated with 3 cysteines and 1 arginine.</text>
</comment>
<dbReference type="PROSITE" id="PS51918">
    <property type="entry name" value="RADICAL_SAM"/>
    <property type="match status" value="1"/>
</dbReference>
<dbReference type="HAMAP" id="MF_01694">
    <property type="entry name" value="BioB"/>
    <property type="match status" value="1"/>
</dbReference>
<comment type="pathway">
    <text evidence="1 13">Cofactor biosynthesis; biotin biosynthesis; biotin from 7,8-diaminononanoate: step 2/2.</text>
</comment>
<feature type="domain" description="Radical SAM core" evidence="15">
    <location>
        <begin position="43"/>
        <end position="272"/>
    </location>
</feature>
<keyword evidence="6 13" id="KW-0949">S-adenosyl-L-methionine</keyword>
<evidence type="ECO:0000256" key="14">
    <source>
        <dbReference type="PIRSR" id="PIRSR001619-1"/>
    </source>
</evidence>
<evidence type="ECO:0000256" key="11">
    <source>
        <dbReference type="ARBA" id="ARBA00023014"/>
    </source>
</evidence>
<dbReference type="GO" id="GO:0005506">
    <property type="term" value="F:iron ion binding"/>
    <property type="evidence" value="ECO:0007669"/>
    <property type="project" value="UniProtKB-UniRule"/>
</dbReference>
<comment type="subunit">
    <text evidence="13">Homodimer.</text>
</comment>
<evidence type="ECO:0000259" key="15">
    <source>
        <dbReference type="PROSITE" id="PS51918"/>
    </source>
</evidence>
<dbReference type="GO" id="GO:0051537">
    <property type="term" value="F:2 iron, 2 sulfur cluster binding"/>
    <property type="evidence" value="ECO:0007669"/>
    <property type="project" value="UniProtKB-KW"/>
</dbReference>
<dbReference type="SMART" id="SM00729">
    <property type="entry name" value="Elp3"/>
    <property type="match status" value="1"/>
</dbReference>